<dbReference type="CDD" id="cd00063">
    <property type="entry name" value="FN3"/>
    <property type="match status" value="8"/>
</dbReference>
<dbReference type="GO" id="GO:0005886">
    <property type="term" value="C:plasma membrane"/>
    <property type="evidence" value="ECO:0007669"/>
    <property type="project" value="UniProtKB-SubCell"/>
</dbReference>
<evidence type="ECO:0000256" key="30">
    <source>
        <dbReference type="SAM" id="MobiDB-lite"/>
    </source>
</evidence>
<keyword evidence="17 31" id="KW-1133">Transmembrane helix</keyword>
<dbReference type="PANTHER" id="PTHR46957">
    <property type="entry name" value="CYTOKINE RECEPTOR"/>
    <property type="match status" value="1"/>
</dbReference>
<dbReference type="Proteomes" id="UP000522270">
    <property type="component" value="Unassembled WGS sequence"/>
</dbReference>
<dbReference type="EC" id="3.1.3.48" evidence="7"/>
<dbReference type="CDD" id="cd05739">
    <property type="entry name" value="IgI_3_RPTP_IIa_LAR_like"/>
    <property type="match status" value="1"/>
</dbReference>
<dbReference type="FunFam" id="2.60.40.10:FF:000010">
    <property type="entry name" value="receptor-type tyrosine-protein phosphatase delta isoform X1"/>
    <property type="match status" value="1"/>
</dbReference>
<dbReference type="EMBL" id="VYZE01001094">
    <property type="protein sequence ID" value="NWU70185.1"/>
    <property type="molecule type" value="Genomic_DNA"/>
</dbReference>
<keyword evidence="16" id="KW-0904">Protein phosphatase</keyword>
<dbReference type="InterPro" id="IPR003961">
    <property type="entry name" value="FN3_dom"/>
</dbReference>
<dbReference type="FunFam" id="2.60.40.10:FF:000023">
    <property type="entry name" value="receptor-type tyrosine-protein phosphatase delta isoform X2"/>
    <property type="match status" value="1"/>
</dbReference>
<dbReference type="SMART" id="SM00060">
    <property type="entry name" value="FN3"/>
    <property type="match status" value="8"/>
</dbReference>
<feature type="domain" description="Fibronectin type-III" evidence="33">
    <location>
        <begin position="524"/>
        <end position="613"/>
    </location>
</feature>
<evidence type="ECO:0000256" key="19">
    <source>
        <dbReference type="ARBA" id="ARBA00023136"/>
    </source>
</evidence>
<feature type="domain" description="Fibronectin type-III" evidence="33">
    <location>
        <begin position="618"/>
        <end position="715"/>
    </location>
</feature>
<feature type="transmembrane region" description="Helical" evidence="31">
    <location>
        <begin position="5"/>
        <end position="24"/>
    </location>
</feature>
<dbReference type="CDD" id="cd05738">
    <property type="entry name" value="IgI_2_RPTP_IIa_LAR_like"/>
    <property type="match status" value="1"/>
</dbReference>
<feature type="domain" description="Fibronectin type-III" evidence="33">
    <location>
        <begin position="426"/>
        <end position="522"/>
    </location>
</feature>
<dbReference type="InterPro" id="IPR013783">
    <property type="entry name" value="Ig-like_fold"/>
</dbReference>
<dbReference type="FunFam" id="2.60.40.10:FF:000036">
    <property type="entry name" value="receptor-type tyrosine-protein phosphatase delta isoform X1"/>
    <property type="match status" value="1"/>
</dbReference>
<keyword evidence="13" id="KW-0677">Repeat</keyword>
<feature type="domain" description="Ig-like" evidence="32">
    <location>
        <begin position="28"/>
        <end position="118"/>
    </location>
</feature>
<dbReference type="InterPro" id="IPR036116">
    <property type="entry name" value="FN3_sf"/>
</dbReference>
<reference evidence="34 35" key="1">
    <citation type="submission" date="2019-09" db="EMBL/GenBank/DDBJ databases">
        <title>Bird 10,000 Genomes (B10K) Project - Family phase.</title>
        <authorList>
            <person name="Zhang G."/>
        </authorList>
    </citation>
    <scope>NUCLEOTIDE SEQUENCE [LARGE SCALE GENOMIC DNA]</scope>
    <source>
        <strain evidence="34">B10K-DU-027-49</strain>
        <tissue evidence="34">Muscle</tissue>
    </source>
</reference>
<evidence type="ECO:0000256" key="8">
    <source>
        <dbReference type="ARBA" id="ARBA00022475"/>
    </source>
</evidence>
<keyword evidence="23" id="KW-0966">Cell projection</keyword>
<evidence type="ECO:0000259" key="33">
    <source>
        <dbReference type="PROSITE" id="PS50853"/>
    </source>
</evidence>
<comment type="similarity">
    <text evidence="6">Belongs to the protein-tyrosine phosphatase family. Receptor class 2A subfamily.</text>
</comment>
<dbReference type="FunFam" id="2.60.40.10:FF:000066">
    <property type="entry name" value="receptor-type tyrosine-protein phosphatase delta isoform X1"/>
    <property type="match status" value="1"/>
</dbReference>
<dbReference type="FunFam" id="2.60.40.10:FF:000128">
    <property type="entry name" value="receptor-type tyrosine-protein phosphatase delta isoform X2"/>
    <property type="match status" value="1"/>
</dbReference>
<feature type="non-terminal residue" evidence="34">
    <location>
        <position position="1"/>
    </location>
</feature>
<evidence type="ECO:0000256" key="4">
    <source>
        <dbReference type="ARBA" id="ARBA00004489"/>
    </source>
</evidence>
<feature type="domain" description="Fibronectin type-III" evidence="33">
    <location>
        <begin position="720"/>
        <end position="828"/>
    </location>
</feature>
<dbReference type="InterPro" id="IPR050713">
    <property type="entry name" value="RTP_Phos/Ushers"/>
</dbReference>
<evidence type="ECO:0000256" key="3">
    <source>
        <dbReference type="ARBA" id="ARBA00004484"/>
    </source>
</evidence>
<evidence type="ECO:0000256" key="5">
    <source>
        <dbReference type="ARBA" id="ARBA00004624"/>
    </source>
</evidence>
<dbReference type="PROSITE" id="PS50853">
    <property type="entry name" value="FN3"/>
    <property type="match status" value="8"/>
</dbReference>
<dbReference type="FunFam" id="2.60.40.10:FF:000098">
    <property type="entry name" value="receptor-type tyrosine-protein phosphatase F isoform X1"/>
    <property type="match status" value="1"/>
</dbReference>
<evidence type="ECO:0000256" key="26">
    <source>
        <dbReference type="ARBA" id="ARBA00034102"/>
    </source>
</evidence>
<feature type="domain" description="Fibronectin type-III" evidence="33">
    <location>
        <begin position="331"/>
        <end position="421"/>
    </location>
</feature>
<dbReference type="InterPro" id="IPR013098">
    <property type="entry name" value="Ig_I-set"/>
</dbReference>
<comment type="subcellular location">
    <subcellularLocation>
        <location evidence="1">Cell membrane</location>
        <topology evidence="1">Single-pass type I membrane protein</topology>
    </subcellularLocation>
    <subcellularLocation>
        <location evidence="4">Cell projection</location>
        <location evidence="4">Axon</location>
    </subcellularLocation>
    <subcellularLocation>
        <location evidence="5">Cell projection</location>
        <location evidence="5">Growth cone</location>
    </subcellularLocation>
    <subcellularLocation>
        <location evidence="2">Cytoplasmic vesicle</location>
        <location evidence="2">Secretory vesicle</location>
        <location evidence="2">Synaptic vesicle membrane</location>
    </subcellularLocation>
    <subcellularLocation>
        <location evidence="3">Perikaryon</location>
    </subcellularLocation>
    <subcellularLocation>
        <location evidence="27">Postsynaptic density</location>
    </subcellularLocation>
    <subcellularLocation>
        <location evidence="26">Synapse</location>
        <location evidence="26">Synaptosome</location>
    </subcellularLocation>
</comment>
<proteinExistence type="inferred from homology"/>
<feature type="domain" description="Fibronectin type-III" evidence="33">
    <location>
        <begin position="1027"/>
        <end position="1113"/>
    </location>
</feature>
<dbReference type="Pfam" id="PF13927">
    <property type="entry name" value="Ig_3"/>
    <property type="match status" value="2"/>
</dbReference>
<keyword evidence="35" id="KW-1185">Reference proteome</keyword>
<evidence type="ECO:0000256" key="14">
    <source>
        <dbReference type="ARBA" id="ARBA00022801"/>
    </source>
</evidence>
<evidence type="ECO:0000256" key="31">
    <source>
        <dbReference type="SAM" id="Phobius"/>
    </source>
</evidence>
<keyword evidence="21" id="KW-0675">Receptor</keyword>
<dbReference type="PANTHER" id="PTHR46957:SF11">
    <property type="entry name" value="PROTEIN-TYROSINE-PHOSPHATASE"/>
    <property type="match status" value="1"/>
</dbReference>
<dbReference type="InterPro" id="IPR007110">
    <property type="entry name" value="Ig-like_dom"/>
</dbReference>
<feature type="domain" description="Fibronectin type-III" evidence="33">
    <location>
        <begin position="829"/>
        <end position="926"/>
    </location>
</feature>
<feature type="region of interest" description="Disordered" evidence="30">
    <location>
        <begin position="607"/>
        <end position="631"/>
    </location>
</feature>
<evidence type="ECO:0000256" key="28">
    <source>
        <dbReference type="ARBA" id="ARBA00051722"/>
    </source>
</evidence>
<evidence type="ECO:0000256" key="27">
    <source>
        <dbReference type="ARBA" id="ARBA00034105"/>
    </source>
</evidence>
<dbReference type="FunFam" id="2.60.40.10:FF:000068">
    <property type="entry name" value="receptor-type tyrosine-protein phosphatase delta isoform X1"/>
    <property type="match status" value="1"/>
</dbReference>
<dbReference type="Gene3D" id="2.60.40.10">
    <property type="entry name" value="Immunoglobulins"/>
    <property type="match status" value="11"/>
</dbReference>
<evidence type="ECO:0000256" key="9">
    <source>
        <dbReference type="ARBA" id="ARBA00022599"/>
    </source>
</evidence>
<keyword evidence="20" id="KW-1015">Disulfide bond</keyword>
<keyword evidence="25" id="KW-0968">Cytoplasmic vesicle</keyword>
<dbReference type="InterPro" id="IPR003598">
    <property type="entry name" value="Ig_sub2"/>
</dbReference>
<evidence type="ECO:0000256" key="17">
    <source>
        <dbReference type="ARBA" id="ARBA00022989"/>
    </source>
</evidence>
<dbReference type="FunFam" id="2.60.40.10:FF:000082">
    <property type="entry name" value="receptor-type tyrosine-protein phosphatase delta isoform X2"/>
    <property type="match status" value="1"/>
</dbReference>
<evidence type="ECO:0000256" key="12">
    <source>
        <dbReference type="ARBA" id="ARBA00022729"/>
    </source>
</evidence>
<dbReference type="GO" id="GO:0004725">
    <property type="term" value="F:protein tyrosine phosphatase activity"/>
    <property type="evidence" value="ECO:0007669"/>
    <property type="project" value="UniProtKB-EC"/>
</dbReference>
<evidence type="ECO:0000256" key="18">
    <source>
        <dbReference type="ARBA" id="ARBA00023018"/>
    </source>
</evidence>
<comment type="catalytic activity">
    <reaction evidence="28">
        <text>O-phospho-L-tyrosyl-[protein] + H2O = L-tyrosyl-[protein] + phosphate</text>
        <dbReference type="Rhea" id="RHEA:10684"/>
        <dbReference type="Rhea" id="RHEA-COMP:10136"/>
        <dbReference type="Rhea" id="RHEA-COMP:20101"/>
        <dbReference type="ChEBI" id="CHEBI:15377"/>
        <dbReference type="ChEBI" id="CHEBI:43474"/>
        <dbReference type="ChEBI" id="CHEBI:46858"/>
        <dbReference type="ChEBI" id="CHEBI:61978"/>
        <dbReference type="EC" id="3.1.3.48"/>
    </reaction>
</comment>
<organism evidence="34 35">
    <name type="scientific">Pterocles burchelli</name>
    <dbReference type="NCBI Taxonomy" id="2585816"/>
    <lineage>
        <taxon>Eukaryota</taxon>
        <taxon>Metazoa</taxon>
        <taxon>Chordata</taxon>
        <taxon>Craniata</taxon>
        <taxon>Vertebrata</taxon>
        <taxon>Euteleostomi</taxon>
        <taxon>Archelosauria</taxon>
        <taxon>Archosauria</taxon>
        <taxon>Dinosauria</taxon>
        <taxon>Saurischia</taxon>
        <taxon>Theropoda</taxon>
        <taxon>Coelurosauria</taxon>
        <taxon>Aves</taxon>
        <taxon>Neognathae</taxon>
        <taxon>Neoaves</taxon>
        <taxon>Columbimorphae</taxon>
        <taxon>Pterocliformes</taxon>
        <taxon>Pteroclidae</taxon>
        <taxon>Pterocles</taxon>
    </lineage>
</organism>
<accession>A0A7K5YY39</accession>
<dbReference type="Pfam" id="PF00041">
    <property type="entry name" value="fn3"/>
    <property type="match status" value="7"/>
</dbReference>
<evidence type="ECO:0000256" key="23">
    <source>
        <dbReference type="ARBA" id="ARBA00023273"/>
    </source>
</evidence>
<keyword evidence="9" id="KW-0771">Synaptosome</keyword>
<keyword evidence="12" id="KW-0732">Signal</keyword>
<keyword evidence="10" id="KW-0358">Heparin-binding</keyword>
<dbReference type="GO" id="GO:0030426">
    <property type="term" value="C:growth cone"/>
    <property type="evidence" value="ECO:0007669"/>
    <property type="project" value="UniProtKB-SubCell"/>
</dbReference>
<dbReference type="FunFam" id="2.60.40.10:FF:000144">
    <property type="entry name" value="receptor-type tyrosine-protein phosphatase delta isoform X1"/>
    <property type="match status" value="1"/>
</dbReference>
<evidence type="ECO:0000256" key="24">
    <source>
        <dbReference type="ARBA" id="ARBA00023319"/>
    </source>
</evidence>
<keyword evidence="24" id="KW-0393">Immunoglobulin domain</keyword>
<evidence type="ECO:0000256" key="10">
    <source>
        <dbReference type="ARBA" id="ARBA00022674"/>
    </source>
</evidence>
<comment type="caution">
    <text evidence="34">The sequence shown here is derived from an EMBL/GenBank/DDBJ whole genome shotgun (WGS) entry which is preliminary data.</text>
</comment>
<dbReference type="GO" id="GO:0008201">
    <property type="term" value="F:heparin binding"/>
    <property type="evidence" value="ECO:0007669"/>
    <property type="project" value="UniProtKB-KW"/>
</dbReference>
<feature type="region of interest" description="Disordered" evidence="30">
    <location>
        <begin position="407"/>
        <end position="428"/>
    </location>
</feature>
<dbReference type="SUPFAM" id="SSF49265">
    <property type="entry name" value="Fibronectin type III"/>
    <property type="match status" value="5"/>
</dbReference>
<dbReference type="InterPro" id="IPR003599">
    <property type="entry name" value="Ig_sub"/>
</dbReference>
<dbReference type="GO" id="GO:0043204">
    <property type="term" value="C:perikaryon"/>
    <property type="evidence" value="ECO:0007669"/>
    <property type="project" value="UniProtKB-SubCell"/>
</dbReference>
<dbReference type="FunFam" id="2.60.40.10:FF:000027">
    <property type="entry name" value="receptor-type tyrosine-protein phosphatase delta isoform X1"/>
    <property type="match status" value="1"/>
</dbReference>
<evidence type="ECO:0000256" key="11">
    <source>
        <dbReference type="ARBA" id="ARBA00022692"/>
    </source>
</evidence>
<feature type="compositionally biased region" description="Polar residues" evidence="30">
    <location>
        <begin position="622"/>
        <end position="631"/>
    </location>
</feature>
<feature type="region of interest" description="Disordered" evidence="30">
    <location>
        <begin position="1303"/>
        <end position="1336"/>
    </location>
</feature>
<dbReference type="FunFam" id="2.60.40.10:FF:000015">
    <property type="entry name" value="receptor-type tyrosine-protein phosphatase delta isoform X2"/>
    <property type="match status" value="1"/>
</dbReference>
<dbReference type="Pfam" id="PF07679">
    <property type="entry name" value="I-set"/>
    <property type="match status" value="1"/>
</dbReference>
<feature type="non-terminal residue" evidence="34">
    <location>
        <position position="1336"/>
    </location>
</feature>
<dbReference type="PRINTS" id="PR00014">
    <property type="entry name" value="FNTYPEIII"/>
</dbReference>
<feature type="transmembrane region" description="Helical" evidence="31">
    <location>
        <begin position="1274"/>
        <end position="1297"/>
    </location>
</feature>
<dbReference type="SUPFAM" id="SSF48726">
    <property type="entry name" value="Immunoglobulin"/>
    <property type="match status" value="3"/>
</dbReference>
<dbReference type="GO" id="GO:0014069">
    <property type="term" value="C:postsynaptic density"/>
    <property type="evidence" value="ECO:0007669"/>
    <property type="project" value="UniProtKB-SubCell"/>
</dbReference>
<keyword evidence="18" id="KW-0770">Synapse</keyword>
<keyword evidence="14" id="KW-0378">Hydrolase</keyword>
<evidence type="ECO:0000256" key="15">
    <source>
        <dbReference type="ARBA" id="ARBA00022889"/>
    </source>
</evidence>
<evidence type="ECO:0000256" key="16">
    <source>
        <dbReference type="ARBA" id="ARBA00022912"/>
    </source>
</evidence>
<keyword evidence="22" id="KW-0325">Glycoprotein</keyword>
<evidence type="ECO:0000256" key="1">
    <source>
        <dbReference type="ARBA" id="ARBA00004251"/>
    </source>
</evidence>
<keyword evidence="19 31" id="KW-0472">Membrane</keyword>
<dbReference type="OrthoDB" id="10253954at2759"/>
<evidence type="ECO:0000256" key="7">
    <source>
        <dbReference type="ARBA" id="ARBA00013064"/>
    </source>
</evidence>
<evidence type="ECO:0000256" key="6">
    <source>
        <dbReference type="ARBA" id="ARBA00010504"/>
    </source>
</evidence>
<dbReference type="InterPro" id="IPR036179">
    <property type="entry name" value="Ig-like_dom_sf"/>
</dbReference>
<feature type="domain" description="Ig-like" evidence="32">
    <location>
        <begin position="242"/>
        <end position="324"/>
    </location>
</feature>
<evidence type="ECO:0000256" key="21">
    <source>
        <dbReference type="ARBA" id="ARBA00023170"/>
    </source>
</evidence>
<feature type="compositionally biased region" description="Basic and acidic residues" evidence="30">
    <location>
        <begin position="1317"/>
        <end position="1330"/>
    </location>
</feature>
<dbReference type="SMART" id="SM00408">
    <property type="entry name" value="IGc2"/>
    <property type="match status" value="3"/>
</dbReference>
<evidence type="ECO:0000259" key="32">
    <source>
        <dbReference type="PROSITE" id="PS50835"/>
    </source>
</evidence>
<gene>
    <name evidence="34" type="primary">Ptprd_1</name>
    <name evidence="34" type="ORF">PTEBUR_R08510</name>
</gene>
<evidence type="ECO:0000256" key="20">
    <source>
        <dbReference type="ARBA" id="ARBA00023157"/>
    </source>
</evidence>
<dbReference type="PROSITE" id="PS50835">
    <property type="entry name" value="IG_LIKE"/>
    <property type="match status" value="3"/>
</dbReference>
<evidence type="ECO:0000256" key="2">
    <source>
        <dbReference type="ARBA" id="ARBA00004432"/>
    </source>
</evidence>
<evidence type="ECO:0000256" key="22">
    <source>
        <dbReference type="ARBA" id="ARBA00023180"/>
    </source>
</evidence>
<evidence type="ECO:0000256" key="25">
    <source>
        <dbReference type="ARBA" id="ARBA00023329"/>
    </source>
</evidence>
<keyword evidence="8" id="KW-1003">Cell membrane</keyword>
<name>A0A7K5YY39_9AVES</name>
<evidence type="ECO:0000313" key="34">
    <source>
        <dbReference type="EMBL" id="NWU70185.1"/>
    </source>
</evidence>
<feature type="domain" description="Ig-like" evidence="32">
    <location>
        <begin position="130"/>
        <end position="234"/>
    </location>
</feature>
<dbReference type="SMART" id="SM00409">
    <property type="entry name" value="IG"/>
    <property type="match status" value="4"/>
</dbReference>
<evidence type="ECO:0000256" key="29">
    <source>
        <dbReference type="ARBA" id="ARBA00073611"/>
    </source>
</evidence>
<feature type="domain" description="Fibronectin type-III" evidence="33">
    <location>
        <begin position="927"/>
        <end position="1022"/>
    </location>
</feature>
<dbReference type="GO" id="GO:0050808">
    <property type="term" value="P:synapse organization"/>
    <property type="evidence" value="ECO:0007669"/>
    <property type="project" value="UniProtKB-ARBA"/>
</dbReference>
<protein>
    <recommendedName>
        <fullName evidence="29">Receptor-type tyrosine-protein phosphatase S</fullName>
        <ecNumber evidence="7">3.1.3.48</ecNumber>
    </recommendedName>
</protein>
<evidence type="ECO:0000313" key="35">
    <source>
        <dbReference type="Proteomes" id="UP000522270"/>
    </source>
</evidence>
<keyword evidence="15" id="KW-0130">Cell adhesion</keyword>
<feature type="compositionally biased region" description="Polar residues" evidence="30">
    <location>
        <begin position="413"/>
        <end position="428"/>
    </location>
</feature>
<dbReference type="GO" id="GO:0030672">
    <property type="term" value="C:synaptic vesicle membrane"/>
    <property type="evidence" value="ECO:0007669"/>
    <property type="project" value="UniProtKB-SubCell"/>
</dbReference>
<dbReference type="GO" id="GO:0007155">
    <property type="term" value="P:cell adhesion"/>
    <property type="evidence" value="ECO:0007669"/>
    <property type="project" value="UniProtKB-KW"/>
</dbReference>
<evidence type="ECO:0000256" key="13">
    <source>
        <dbReference type="ARBA" id="ARBA00022737"/>
    </source>
</evidence>
<keyword evidence="11 31" id="KW-0812">Transmembrane</keyword>
<sequence length="1336" mass="148169">NCDMAYFLCLLLILLFFFVCLFFVSAPPKFTRTPVDQTGVSGGVASFICQATGDPRPKIVWNKKGKKVSNQRFEVIEFDDGSGSVLRIQPLRTPRDEAIYECVASNSVGEISVSTRLTVLREDQIPRGFPTIDMGPQLKVVERTRTATMLCAASGNPDPEITWFKDFLPVDTSNNNGRIKQLRSAFTDHLFGNVFYIHTGALQIELSEESDQGKYECVATNSAGTRYSAPANLYVRVRRVPPRFSIPPTNHEIMPGGSVNITCVAVGSPMPYVKWMLGAEDLTPEDDMPIGRNVLELNDVRQSANYTCVAMSTLGVIEAIAQITVKALPKPPGTPVVTESTATSITLTWDSGNPEPVSYYIIQHKPKNSEEPYKEIDGVATTRYSVAGLSPYSEYEFRVVAVNNIGRGPPSDPVSTRTSEQAPSSAPRNVQARMLSSTTILVQWEEPEEPNGQIQGYRVYYTMDPTQHVNSWMKHNVADSHITTIGNLVPQKTYSVKVLAFTSVGDGPLSSDIQVITQTGVPGQPLNFKAEPESETSILLSWTPPRSDTISSYELVYKDGEHGEEQRVSTEPATSYRLQGLRPNSLYLFRLAARSPQGLGASTAEISARTMQSKPSAPPQDISCTSPSSTSILVSWKPPPVEKQNGIITEYSIKYIGIDGEDVKAHEILGISSDSTQYLLEQLEKWTEYRISVTAHTDVGPGPESLAVLIRTDEDVPSGPPRKVEVEAVNSTAVKVSWRSPVPNKQHGQIRGYQVHYVRMENGEPKGQPMLKDIMLADAQWDYDDTTEHEMVISGLQPETTYSFIVTAYTTKGDGARSKPKLVSTTGAVPGKPRLVISHTQMNTALVQWHPPVDTFGPLQGYLLKFGRKDMDTFTTMEFSEKEDHFTATDIHKGASYVFRLSARNKVGFGEETVKEISVPEEVPSGFPQNLHSESSTSTSVQLTWQMPLLAERNGIITKYTILYRDINVAYQPVELPVGPADTTMTLSGLKPDTTYDVKVRAHTSKGPGPYSPSVQFRTLPVDQAVFAKNFHVKAVMKTSVLLSWEIPENYNSALPFKILYDDGKMVVEADGRATQKLITNLKPETSYSFVLTNRGNSAGGLQHRVTAKTAPDVLRTKPVFIGKTNLDGMITVELPEVPSNENIKGYYIVIVPLKRSRGKFIKPWESPDEMELDELLKEIARKRRSIRLGREVELKPYIAAHFEVLPLEFTLGDKKHYGGFENKQLQSGQEYVFFVLAVMEHSESTMYATSPYSDPVVSMDLDPQPITDEEEGLIWVVGPVLAVVFIICIVIAILLYKRKRAESDSRKSSIPNSKEVPSHHPTDPVELRRLNFQTP</sequence>